<reference evidence="3" key="1">
    <citation type="journal article" date="2013" name="Nature">
        <title>The genomes of four tapeworm species reveal adaptations to parasitism.</title>
        <authorList>
            <person name="Tsai I.J."/>
            <person name="Zarowiecki M."/>
            <person name="Holroyd N."/>
            <person name="Garciarrubio A."/>
            <person name="Sanchez-Flores A."/>
            <person name="Brooks K.L."/>
            <person name="Tracey A."/>
            <person name="Bobes R.J."/>
            <person name="Fragoso G."/>
            <person name="Sciutto E."/>
            <person name="Aslett M."/>
            <person name="Beasley H."/>
            <person name="Bennett H.M."/>
            <person name="Cai J."/>
            <person name="Camicia F."/>
            <person name="Clark R."/>
            <person name="Cucher M."/>
            <person name="De Silva N."/>
            <person name="Day T.A."/>
            <person name="Deplazes P."/>
            <person name="Estrada K."/>
            <person name="Fernandez C."/>
            <person name="Holland P.W."/>
            <person name="Hou J."/>
            <person name="Hu S."/>
            <person name="Huckvale T."/>
            <person name="Hung S.S."/>
            <person name="Kamenetzky L."/>
            <person name="Keane J.A."/>
            <person name="Kiss F."/>
            <person name="Koziol U."/>
            <person name="Lambert O."/>
            <person name="Liu K."/>
            <person name="Luo X."/>
            <person name="Luo Y."/>
            <person name="Macchiaroli N."/>
            <person name="Nichol S."/>
            <person name="Paps J."/>
            <person name="Parkinson J."/>
            <person name="Pouchkina-Stantcheva N."/>
            <person name="Riddiford N."/>
            <person name="Rosenzvit M."/>
            <person name="Salinas G."/>
            <person name="Wasmuth J.D."/>
            <person name="Zamanian M."/>
            <person name="Zheng Y."/>
            <person name="Cai X."/>
            <person name="Soberon X."/>
            <person name="Olson P.D."/>
            <person name="Laclette J.P."/>
            <person name="Brehm K."/>
            <person name="Berriman M."/>
            <person name="Garciarrubio A."/>
            <person name="Bobes R.J."/>
            <person name="Fragoso G."/>
            <person name="Sanchez-Flores A."/>
            <person name="Estrada K."/>
            <person name="Cevallos M.A."/>
            <person name="Morett E."/>
            <person name="Gonzalez V."/>
            <person name="Portillo T."/>
            <person name="Ochoa-Leyva A."/>
            <person name="Jose M.V."/>
            <person name="Sciutto E."/>
            <person name="Landa A."/>
            <person name="Jimenez L."/>
            <person name="Valdes V."/>
            <person name="Carrero J.C."/>
            <person name="Larralde C."/>
            <person name="Morales-Montor J."/>
            <person name="Limon-Lason J."/>
            <person name="Soberon X."/>
            <person name="Laclette J.P."/>
        </authorList>
    </citation>
    <scope>NUCLEOTIDE SEQUENCE [LARGE SCALE GENOMIC DNA]</scope>
</reference>
<dbReference type="eggNOG" id="KOG4567">
    <property type="taxonomic scope" value="Eukaryota"/>
</dbReference>
<dbReference type="EMBL" id="LN902844">
    <property type="protein sequence ID" value="CDI98636.1"/>
    <property type="molecule type" value="Genomic_DNA"/>
</dbReference>
<dbReference type="GO" id="GO:0006886">
    <property type="term" value="P:intracellular protein transport"/>
    <property type="evidence" value="ECO:0007669"/>
    <property type="project" value="TreeGrafter"/>
</dbReference>
<dbReference type="AlphaFoldDB" id="A0A087W265"/>
<reference evidence="3" key="2">
    <citation type="submission" date="2015-11" db="EMBL/GenBank/DDBJ databases">
        <authorList>
            <person name="Zhang Y."/>
            <person name="Guo Z."/>
        </authorList>
    </citation>
    <scope>NUCLEOTIDE SEQUENCE</scope>
</reference>
<protein>
    <submittedName>
        <fullName evidence="3">TBC1 domain family 3</fullName>
    </submittedName>
</protein>
<dbReference type="OMA" id="TEFPCEE"/>
<dbReference type="Proteomes" id="UP000017246">
    <property type="component" value="Unassembled WGS sequence"/>
</dbReference>
<accession>A0A087W265</accession>
<dbReference type="OrthoDB" id="10263206at2759"/>
<dbReference type="InterPro" id="IPR035969">
    <property type="entry name" value="Rab-GAP_TBC_sf"/>
</dbReference>
<feature type="domain" description="Rab-GAP TBC" evidence="2">
    <location>
        <begin position="16"/>
        <end position="333"/>
    </location>
</feature>
<dbReference type="PROSITE" id="PS50086">
    <property type="entry name" value="TBC_RABGAP"/>
    <property type="match status" value="1"/>
</dbReference>
<dbReference type="SMART" id="SM00164">
    <property type="entry name" value="TBC"/>
    <property type="match status" value="1"/>
</dbReference>
<evidence type="ECO:0000313" key="4">
    <source>
        <dbReference type="Proteomes" id="UP000017246"/>
    </source>
</evidence>
<sequence>MRESRLVYLVKLTGCPESYAIRSVVWKLLLNYLPLQKSLWDCTLSKARTEYEGFLVEFVANKSRLDKSADHPLSSDPCSNWREYFDDNRILLQINKDCRRLYPELDFFRRPTQYPCNEAFSVNVSVSDLRNRIETERTRSHDVAANTIGALKLVTSCDSIRGSNSLLRAACDESFVKDGSTDDAQSNELSGRLEMHWEVVQRIIFIFYKINKGSSYVQGMNEVAGPIYHVFANHPDPEERRFAEADTFFCFNNLMAEIQSVFNRNFDQDIGIGSKMEQMMHLLEVFDPELLHHLDRLHLEPTHFALRWITLLLAREFLLPDVLRLWDCILADEHRFDLVLYICCSMLMLVRSKLLDCDFPRAVHLLQNYSYTDVGCIISHALDLYNNHCGI</sequence>
<evidence type="ECO:0000259" key="2">
    <source>
        <dbReference type="PROSITE" id="PS50086"/>
    </source>
</evidence>
<dbReference type="GO" id="GO:0005096">
    <property type="term" value="F:GTPase activator activity"/>
    <property type="evidence" value="ECO:0007669"/>
    <property type="project" value="UniProtKB-KW"/>
</dbReference>
<keyword evidence="4" id="KW-1185">Reference proteome</keyword>
<dbReference type="STRING" id="6211.A0A087W265"/>
<dbReference type="PANTHER" id="PTHR22957:SF27">
    <property type="entry name" value="TBC1 DOMAIN FAMILY MEMBER 13"/>
    <property type="match status" value="1"/>
</dbReference>
<name>A0A087W265_ECHMU</name>
<dbReference type="Gene3D" id="1.10.8.270">
    <property type="entry name" value="putative rabgap domain of human tbc1 domain family member 14 like domains"/>
    <property type="match status" value="1"/>
</dbReference>
<organism evidence="3 4">
    <name type="scientific">Echinococcus multilocularis</name>
    <name type="common">Fox tapeworm</name>
    <dbReference type="NCBI Taxonomy" id="6211"/>
    <lineage>
        <taxon>Eukaryota</taxon>
        <taxon>Metazoa</taxon>
        <taxon>Spiralia</taxon>
        <taxon>Lophotrochozoa</taxon>
        <taxon>Platyhelminthes</taxon>
        <taxon>Cestoda</taxon>
        <taxon>Eucestoda</taxon>
        <taxon>Cyclophyllidea</taxon>
        <taxon>Taeniidae</taxon>
        <taxon>Echinococcus</taxon>
    </lineage>
</organism>
<dbReference type="SUPFAM" id="SSF47923">
    <property type="entry name" value="Ypt/Rab-GAP domain of gyp1p"/>
    <property type="match status" value="2"/>
</dbReference>
<dbReference type="Gene3D" id="1.10.472.80">
    <property type="entry name" value="Ypt/Rab-GAP domain of gyp1p, domain 3"/>
    <property type="match status" value="1"/>
</dbReference>
<dbReference type="PANTHER" id="PTHR22957">
    <property type="entry name" value="TBC1 DOMAIN FAMILY MEMBER GTPASE-ACTIVATING PROTEIN"/>
    <property type="match status" value="1"/>
</dbReference>
<evidence type="ECO:0000313" key="3">
    <source>
        <dbReference type="EMBL" id="CDI98636.1"/>
    </source>
</evidence>
<proteinExistence type="predicted"/>
<gene>
    <name evidence="3" type="ORF">EmuJ_000250200</name>
</gene>
<evidence type="ECO:0000256" key="1">
    <source>
        <dbReference type="ARBA" id="ARBA00022468"/>
    </source>
</evidence>
<dbReference type="Pfam" id="PF00566">
    <property type="entry name" value="RabGAP-TBC"/>
    <property type="match status" value="1"/>
</dbReference>
<dbReference type="InterPro" id="IPR000195">
    <property type="entry name" value="Rab-GAP-TBC_dom"/>
</dbReference>
<dbReference type="FunFam" id="1.10.472.80:FF:000048">
    <property type="entry name" value="TBC domain containing protein"/>
    <property type="match status" value="1"/>
</dbReference>
<keyword evidence="1" id="KW-0343">GTPase activation</keyword>